<dbReference type="EMBL" id="NOKA02000045">
    <property type="protein sequence ID" value="RDY30198.1"/>
    <property type="molecule type" value="Genomic_DNA"/>
</dbReference>
<dbReference type="AlphaFoldDB" id="A0A255IKD3"/>
<reference evidence="3" key="3">
    <citation type="submission" date="2018-07" db="EMBL/GenBank/DDBJ databases">
        <authorList>
            <person name="Quirk P.G."/>
            <person name="Krulwich T.A."/>
        </authorList>
    </citation>
    <scope>NUCLEOTIDE SEQUENCE</scope>
    <source>
        <strain evidence="3">CCRI-19302</strain>
    </source>
</reference>
<feature type="transmembrane region" description="Helical" evidence="1">
    <location>
        <begin position="103"/>
        <end position="122"/>
    </location>
</feature>
<dbReference type="OrthoDB" id="82335at2"/>
<evidence type="ECO:0000313" key="4">
    <source>
        <dbReference type="Proteomes" id="UP000216411"/>
    </source>
</evidence>
<keyword evidence="1" id="KW-0472">Membrane</keyword>
<keyword evidence="1" id="KW-1133">Transmembrane helix</keyword>
<protein>
    <recommendedName>
        <fullName evidence="6">TM2 domain-containing protein</fullName>
    </recommendedName>
</protein>
<name>A0A255IKD3_9FIRM</name>
<dbReference type="RefSeq" id="WP_094376883.1">
    <property type="nucleotide sequence ID" value="NZ_NOKA02000045.1"/>
</dbReference>
<comment type="caution">
    <text evidence="3">The sequence shown here is derived from an EMBL/GenBank/DDBJ whole genome shotgun (WGS) entry which is preliminary data.</text>
</comment>
<evidence type="ECO:0000313" key="2">
    <source>
        <dbReference type="EMBL" id="PXV96020.1"/>
    </source>
</evidence>
<keyword evidence="1" id="KW-0812">Transmembrane</keyword>
<proteinExistence type="predicted"/>
<sequence length="176" mass="20225">MTKQKKGFWTFVFSLIPGAGEMHMGFMKQGISIMAVFWGLIGLSSFFETSAFVLGLPLLWFYSFFNVHNLKSLTEEEFYSLQDDYAFHLEVLVANKKDLVHKYHNMIAAILIFIGLTILWNNSYRLFRILLPDYFANIIIRLGDMLPQIVLGIAIIMLGISMVRGKKKELEDNESA</sequence>
<dbReference type="Proteomes" id="UP000216411">
    <property type="component" value="Unassembled WGS sequence"/>
</dbReference>
<gene>
    <name evidence="2" type="ORF">C8E03_101653</name>
    <name evidence="3" type="ORF">CG710_016005</name>
</gene>
<dbReference type="EMBL" id="QICS01000001">
    <property type="protein sequence ID" value="PXV96020.1"/>
    <property type="molecule type" value="Genomic_DNA"/>
</dbReference>
<evidence type="ECO:0000313" key="3">
    <source>
        <dbReference type="EMBL" id="RDY30198.1"/>
    </source>
</evidence>
<evidence type="ECO:0000313" key="5">
    <source>
        <dbReference type="Proteomes" id="UP000247523"/>
    </source>
</evidence>
<evidence type="ECO:0000256" key="1">
    <source>
        <dbReference type="SAM" id="Phobius"/>
    </source>
</evidence>
<evidence type="ECO:0008006" key="6">
    <source>
        <dbReference type="Google" id="ProtNLM"/>
    </source>
</evidence>
<reference evidence="3 4" key="1">
    <citation type="journal article" date="2017" name="Genome Announc.">
        <title>Draft Genome Sequence of a Sporulating and Motile Strain of Lachnotalea glycerini Isolated from Water in Quebec City, Canada.</title>
        <authorList>
            <person name="Maheux A.F."/>
            <person name="Boudreau D.K."/>
            <person name="Berube E."/>
            <person name="Boissinot M."/>
            <person name="Raymond F."/>
            <person name="Brodeur S."/>
            <person name="Corbeil J."/>
            <person name="Isabel S."/>
            <person name="Omar R.F."/>
            <person name="Bergeron M.G."/>
        </authorList>
    </citation>
    <scope>NUCLEOTIDE SEQUENCE [LARGE SCALE GENOMIC DNA]</scope>
    <source>
        <strain evidence="3 4">CCRI-19302</strain>
    </source>
</reference>
<organism evidence="3 4">
    <name type="scientific">Lachnotalea glycerini</name>
    <dbReference type="NCBI Taxonomy" id="1763509"/>
    <lineage>
        <taxon>Bacteria</taxon>
        <taxon>Bacillati</taxon>
        <taxon>Bacillota</taxon>
        <taxon>Clostridia</taxon>
        <taxon>Lachnospirales</taxon>
        <taxon>Lachnospiraceae</taxon>
        <taxon>Lachnotalea</taxon>
    </lineage>
</organism>
<feature type="transmembrane region" description="Helical" evidence="1">
    <location>
        <begin position="36"/>
        <end position="62"/>
    </location>
</feature>
<keyword evidence="4" id="KW-1185">Reference proteome</keyword>
<accession>A0A255IKD3</accession>
<feature type="transmembrane region" description="Helical" evidence="1">
    <location>
        <begin position="134"/>
        <end position="160"/>
    </location>
</feature>
<reference evidence="2 5" key="2">
    <citation type="submission" date="2018-05" db="EMBL/GenBank/DDBJ databases">
        <title>Genomic Encyclopedia of Type Strains, Phase IV (KMG-IV): sequencing the most valuable type-strain genomes for metagenomic binning, comparative biology and taxonomic classification.</title>
        <authorList>
            <person name="Goeker M."/>
        </authorList>
    </citation>
    <scope>NUCLEOTIDE SEQUENCE [LARGE SCALE GENOMIC DNA]</scope>
    <source>
        <strain evidence="2 5">DSM 28816</strain>
    </source>
</reference>
<dbReference type="Proteomes" id="UP000247523">
    <property type="component" value="Unassembled WGS sequence"/>
</dbReference>